<accession>A0AAW0MQ99</accession>
<feature type="compositionally biased region" description="Basic and acidic residues" evidence="2">
    <location>
        <begin position="8"/>
        <end position="19"/>
    </location>
</feature>
<gene>
    <name evidence="3" type="ORF">WMY93_030817</name>
</gene>
<dbReference type="AlphaFoldDB" id="A0AAW0MQ99"/>
<keyword evidence="1" id="KW-0175">Coiled coil</keyword>
<comment type="caution">
    <text evidence="3">The sequence shown here is derived from an EMBL/GenBank/DDBJ whole genome shotgun (WGS) entry which is preliminary data.</text>
</comment>
<evidence type="ECO:0000313" key="4">
    <source>
        <dbReference type="Proteomes" id="UP001460270"/>
    </source>
</evidence>
<feature type="coiled-coil region" evidence="1">
    <location>
        <begin position="274"/>
        <end position="329"/>
    </location>
</feature>
<organism evidence="3 4">
    <name type="scientific">Mugilogobius chulae</name>
    <name type="common">yellowstripe goby</name>
    <dbReference type="NCBI Taxonomy" id="88201"/>
    <lineage>
        <taxon>Eukaryota</taxon>
        <taxon>Metazoa</taxon>
        <taxon>Chordata</taxon>
        <taxon>Craniata</taxon>
        <taxon>Vertebrata</taxon>
        <taxon>Euteleostomi</taxon>
        <taxon>Actinopterygii</taxon>
        <taxon>Neopterygii</taxon>
        <taxon>Teleostei</taxon>
        <taxon>Neoteleostei</taxon>
        <taxon>Acanthomorphata</taxon>
        <taxon>Gobiaria</taxon>
        <taxon>Gobiiformes</taxon>
        <taxon>Gobioidei</taxon>
        <taxon>Gobiidae</taxon>
        <taxon>Gobionellinae</taxon>
        <taxon>Mugilogobius</taxon>
    </lineage>
</organism>
<dbReference type="Proteomes" id="UP001460270">
    <property type="component" value="Unassembled WGS sequence"/>
</dbReference>
<protein>
    <submittedName>
        <fullName evidence="3">Uncharacterized protein</fullName>
    </submittedName>
</protein>
<evidence type="ECO:0000256" key="2">
    <source>
        <dbReference type="SAM" id="MobiDB-lite"/>
    </source>
</evidence>
<sequence>MCSTDNSSDERKRLEETRETLTNNNRDLKAEYEFLKSQLDKDPCAQIKSEIGSLTVENETLNKNCEELRCRIETAQECNRLKEVLEDMKSQNADLKINFARLKSEKPVEENVEELRSQLRVDVDKVRSENDAIRNSYATLKNTRENNQNKQLEEKLTSKASTQNYEKLYVDSKTIRDQKREENQKLHDEVCTTSRKAIQEATWRTKWNDEVSLKLESYIAKKKESKQYVEMLKSEKKAARALQISLEVSCEKLLKQVGDIGRYNVENVEREIRLKTLYQENETLQTELVSVRKRTELLQLTRQRQEEEIKAMETRNDNVKREIKKCKEKTHHLNHS</sequence>
<reference evidence="4" key="1">
    <citation type="submission" date="2024-04" db="EMBL/GenBank/DDBJ databases">
        <title>Salinicola lusitanus LLJ914,a marine bacterium isolated from the Okinawa Trough.</title>
        <authorList>
            <person name="Li J."/>
        </authorList>
    </citation>
    <scope>NUCLEOTIDE SEQUENCE [LARGE SCALE GENOMIC DNA]</scope>
</reference>
<dbReference type="EMBL" id="JBBPFD010000414">
    <property type="protein sequence ID" value="KAK7878964.1"/>
    <property type="molecule type" value="Genomic_DNA"/>
</dbReference>
<proteinExistence type="predicted"/>
<evidence type="ECO:0000313" key="3">
    <source>
        <dbReference type="EMBL" id="KAK7878964.1"/>
    </source>
</evidence>
<keyword evidence="4" id="KW-1185">Reference proteome</keyword>
<feature type="region of interest" description="Disordered" evidence="2">
    <location>
        <begin position="1"/>
        <end position="25"/>
    </location>
</feature>
<evidence type="ECO:0000256" key="1">
    <source>
        <dbReference type="SAM" id="Coils"/>
    </source>
</evidence>
<name>A0AAW0MQ99_9GOBI</name>